<dbReference type="Pfam" id="PF02152">
    <property type="entry name" value="FolB"/>
    <property type="match status" value="1"/>
</dbReference>
<name>A0A6J7MDR6_9ZZZZ</name>
<dbReference type="EMBL" id="CAFBOJ010000049">
    <property type="protein sequence ID" value="CAB4978278.1"/>
    <property type="molecule type" value="Genomic_DNA"/>
</dbReference>
<evidence type="ECO:0000256" key="3">
    <source>
        <dbReference type="ARBA" id="ARBA00005708"/>
    </source>
</evidence>
<dbReference type="EMBL" id="CAEZYB010000086">
    <property type="protein sequence ID" value="CAB4707845.1"/>
    <property type="molecule type" value="Genomic_DNA"/>
</dbReference>
<dbReference type="EMBL" id="CAFAZX010000039">
    <property type="protein sequence ID" value="CAB4843160.1"/>
    <property type="molecule type" value="Genomic_DNA"/>
</dbReference>
<evidence type="ECO:0000256" key="4">
    <source>
        <dbReference type="ARBA" id="ARBA00013043"/>
    </source>
</evidence>
<organism evidence="11">
    <name type="scientific">freshwater metagenome</name>
    <dbReference type="NCBI Taxonomy" id="449393"/>
    <lineage>
        <taxon>unclassified sequences</taxon>
        <taxon>metagenomes</taxon>
        <taxon>ecological metagenomes</taxon>
    </lineage>
</organism>
<dbReference type="InterPro" id="IPR006157">
    <property type="entry name" value="FolB_dom"/>
</dbReference>
<evidence type="ECO:0000256" key="1">
    <source>
        <dbReference type="ARBA" id="ARBA00001353"/>
    </source>
</evidence>
<reference evidence="11" key="1">
    <citation type="submission" date="2020-05" db="EMBL/GenBank/DDBJ databases">
        <authorList>
            <person name="Chiriac C."/>
            <person name="Salcher M."/>
            <person name="Ghai R."/>
            <person name="Kavagutti S V."/>
        </authorList>
    </citation>
    <scope>NUCLEOTIDE SEQUENCE</scope>
</reference>
<comment type="similarity">
    <text evidence="3">Belongs to the DHNA family.</text>
</comment>
<protein>
    <recommendedName>
        <fullName evidence="4">dihydroneopterin aldolase</fullName>
        <ecNumber evidence="4">4.1.2.25</ecNumber>
    </recommendedName>
    <alternativeName>
        <fullName evidence="7">7,8-dihydroneopterin aldolase</fullName>
    </alternativeName>
</protein>
<evidence type="ECO:0000256" key="2">
    <source>
        <dbReference type="ARBA" id="ARBA00005013"/>
    </source>
</evidence>
<dbReference type="Gene3D" id="3.30.1130.10">
    <property type="match status" value="1"/>
</dbReference>
<dbReference type="NCBIfam" id="TIGR00525">
    <property type="entry name" value="folB"/>
    <property type="match status" value="1"/>
</dbReference>
<evidence type="ECO:0000313" key="12">
    <source>
        <dbReference type="EMBL" id="CAB5074593.1"/>
    </source>
</evidence>
<dbReference type="GO" id="GO:0004150">
    <property type="term" value="F:dihydroneopterin aldolase activity"/>
    <property type="evidence" value="ECO:0007669"/>
    <property type="project" value="UniProtKB-EC"/>
</dbReference>
<dbReference type="EMBL" id="CAFBRB010000054">
    <property type="protein sequence ID" value="CAB5074593.1"/>
    <property type="molecule type" value="Genomic_DNA"/>
</dbReference>
<comment type="pathway">
    <text evidence="2">Cofactor biosynthesis; tetrahydrofolate biosynthesis; 2-amino-4-hydroxy-6-hydroxymethyl-7,8-dihydropteridine diphosphate from 7,8-dihydroneopterin triphosphate: step 3/4.</text>
</comment>
<evidence type="ECO:0000313" key="11">
    <source>
        <dbReference type="EMBL" id="CAB4978278.1"/>
    </source>
</evidence>
<evidence type="ECO:0000313" key="9">
    <source>
        <dbReference type="EMBL" id="CAB4707845.1"/>
    </source>
</evidence>
<dbReference type="PANTHER" id="PTHR42844">
    <property type="entry name" value="DIHYDRONEOPTERIN ALDOLASE 1-RELATED"/>
    <property type="match status" value="1"/>
</dbReference>
<accession>A0A6J7MDR6</accession>
<sequence length="120" mass="13060">MSDSIVIKGIRGFGYHGVFEQETKNGQEFYVDVELFLDLAPASQSDALEDTIDYGAVCDVVLACITGKPVQLIEKLAGDIADALLNSYTILSHVKVIVHKPQAPVNVEVLDISVTIERAR</sequence>
<dbReference type="CDD" id="cd00534">
    <property type="entry name" value="DHNA_DHNTPE"/>
    <property type="match status" value="1"/>
</dbReference>
<dbReference type="PANTHER" id="PTHR42844:SF1">
    <property type="entry name" value="DIHYDRONEOPTERIN ALDOLASE 1-RELATED"/>
    <property type="match status" value="1"/>
</dbReference>
<evidence type="ECO:0000256" key="6">
    <source>
        <dbReference type="ARBA" id="ARBA00023239"/>
    </source>
</evidence>
<gene>
    <name evidence="9" type="ORF">UFOPK2646_00808</name>
    <name evidence="10" type="ORF">UFOPK3241_00801</name>
    <name evidence="11" type="ORF">UFOPK3937_00583</name>
    <name evidence="12" type="ORF">UFOPK4401_00621</name>
</gene>
<evidence type="ECO:0000256" key="7">
    <source>
        <dbReference type="ARBA" id="ARBA00032903"/>
    </source>
</evidence>
<evidence type="ECO:0000259" key="8">
    <source>
        <dbReference type="SMART" id="SM00905"/>
    </source>
</evidence>
<dbReference type="NCBIfam" id="TIGR00526">
    <property type="entry name" value="folB_dom"/>
    <property type="match status" value="1"/>
</dbReference>
<dbReference type="AlphaFoldDB" id="A0A6J7MDR6"/>
<keyword evidence="5" id="KW-0289">Folate biosynthesis</keyword>
<dbReference type="FunFam" id="3.30.1130.10:FF:000003">
    <property type="entry name" value="7,8-dihydroneopterin aldolase"/>
    <property type="match status" value="1"/>
</dbReference>
<dbReference type="SMART" id="SM00905">
    <property type="entry name" value="FolB"/>
    <property type="match status" value="1"/>
</dbReference>
<evidence type="ECO:0000313" key="10">
    <source>
        <dbReference type="EMBL" id="CAB4843160.1"/>
    </source>
</evidence>
<dbReference type="GO" id="GO:0046656">
    <property type="term" value="P:folic acid biosynthetic process"/>
    <property type="evidence" value="ECO:0007669"/>
    <property type="project" value="UniProtKB-KW"/>
</dbReference>
<comment type="catalytic activity">
    <reaction evidence="1">
        <text>7,8-dihydroneopterin = 6-hydroxymethyl-7,8-dihydropterin + glycolaldehyde</text>
        <dbReference type="Rhea" id="RHEA:10540"/>
        <dbReference type="ChEBI" id="CHEBI:17001"/>
        <dbReference type="ChEBI" id="CHEBI:17071"/>
        <dbReference type="ChEBI" id="CHEBI:44841"/>
        <dbReference type="EC" id="4.1.2.25"/>
    </reaction>
</comment>
<dbReference type="EC" id="4.1.2.25" evidence="4"/>
<dbReference type="InterPro" id="IPR006156">
    <property type="entry name" value="Dihydroneopterin_aldolase"/>
</dbReference>
<dbReference type="SUPFAM" id="SSF55620">
    <property type="entry name" value="Tetrahydrobiopterin biosynthesis enzymes-like"/>
    <property type="match status" value="1"/>
</dbReference>
<dbReference type="GO" id="GO:0005737">
    <property type="term" value="C:cytoplasm"/>
    <property type="evidence" value="ECO:0007669"/>
    <property type="project" value="TreeGrafter"/>
</dbReference>
<feature type="domain" description="Dihydroneopterin aldolase/epimerase" evidence="8">
    <location>
        <begin position="5"/>
        <end position="118"/>
    </location>
</feature>
<proteinExistence type="inferred from homology"/>
<dbReference type="InterPro" id="IPR043133">
    <property type="entry name" value="GTP-CH-I_C/QueF"/>
</dbReference>
<evidence type="ECO:0000256" key="5">
    <source>
        <dbReference type="ARBA" id="ARBA00022909"/>
    </source>
</evidence>
<keyword evidence="6" id="KW-0456">Lyase</keyword>